<name>A0A380TIY2_9ZZZZ</name>
<sequence>MNFFRIRTRGDGALLAAAALVAMTGVALQPARAAAAPFAASSSTLTKAAVYNMPNGNFAEPETIRGNPIEIPLRIPPDYAAAGESASATALASTAVNQAAAPEGITKECSTNVATGFAPSDIHGAAAPANLVVVTNVDIGVYRKSDCGVVSRVPLKTFFGAFAIPATTTLFDPRVLYDRPGQRCIALAESRDSGNTDQFLFVAVSTTNACTSWRLYRLTLSSGTSFFCKNAVTDFYDYPNAGYNRDALVVTANNFGASVVGSILKFDKPALYSGAGGTVYCFNNQTTNITPAVVSGTTSSIMYILSPKTTGSITRLKLNTGSTPPTLSATASISIPAWAVPPKAVQPNGKIIDTIDGRFQSATKQIGTSLWNVHTIGSGTFAKWRLYKLSTTGTSPLFTFGPVTTNQTGCTNGDDLFNPSLDTNSAAAGSGLYVTASRTCRSGGTAGFPALLVFRGSNSSTAGWVFNLVETSPVQFASCPTPRGCRWGDYSSTQIDPSNGANAWGFNQLVASPGTDQFNWITRAGRITP</sequence>
<accession>A0A380TIY2</accession>
<reference evidence="1" key="1">
    <citation type="submission" date="2018-07" db="EMBL/GenBank/DDBJ databases">
        <authorList>
            <person name="Quirk P.G."/>
            <person name="Krulwich T.A."/>
        </authorList>
    </citation>
    <scope>NUCLEOTIDE SEQUENCE</scope>
</reference>
<proteinExistence type="predicted"/>
<gene>
    <name evidence="1" type="ORF">DF3PB_4800003</name>
</gene>
<organism evidence="1">
    <name type="scientific">metagenome</name>
    <dbReference type="NCBI Taxonomy" id="256318"/>
    <lineage>
        <taxon>unclassified sequences</taxon>
        <taxon>metagenomes</taxon>
    </lineage>
</organism>
<evidence type="ECO:0000313" key="1">
    <source>
        <dbReference type="EMBL" id="SUS07661.1"/>
    </source>
</evidence>
<dbReference type="EMBL" id="UIDG01000424">
    <property type="protein sequence ID" value="SUS07661.1"/>
    <property type="molecule type" value="Genomic_DNA"/>
</dbReference>
<dbReference type="AlphaFoldDB" id="A0A380TIY2"/>
<protein>
    <submittedName>
        <fullName evidence="1">Uncharacterized protein</fullName>
    </submittedName>
</protein>